<dbReference type="RefSeq" id="WP_343184686.1">
    <property type="nucleotide sequence ID" value="NZ_JBCITM010000002.1"/>
</dbReference>
<sequence length="360" mass="39221">MKKLLVLLLVASMLMAACGSPAPAPAQPAEQPSDQPAEQPADVSGFDSLDPVVLIGADNSGVGAIAQLYGELVTEKVAAITGGQLTIDYFPNSQLGNDQELQGQMLAGDIDFVIAQTAQTVSFVPEVAIFDLPMVFAKYSADEIDYALNRSPFYDLINQAYADKNMYILHYLQGGTFRETTSNKAIRSIDDFNGLRIRTMENQNHMAFWQSLGASPTPLPWPEVYVSLQQGLVDAQENATDTNVGANFQEVQDYLIMTHHILYCNQFLINASQFDSLDPLYQEALMQAVKEAAAEIEAGLAEVDENNKQILIDGGMELIEFDESFVDEVLVKAQGVYDSIGAAIGQEYVDALLNALESAQ</sequence>
<evidence type="ECO:0000256" key="3">
    <source>
        <dbReference type="ARBA" id="ARBA00022729"/>
    </source>
</evidence>
<dbReference type="Gene3D" id="3.40.190.170">
    <property type="entry name" value="Bacterial extracellular solute-binding protein, family 7"/>
    <property type="match status" value="1"/>
</dbReference>
<gene>
    <name evidence="6" type="ORF">AAIG11_02405</name>
</gene>
<feature type="signal peptide" evidence="5">
    <location>
        <begin position="1"/>
        <end position="26"/>
    </location>
</feature>
<keyword evidence="2" id="KW-0813">Transport</keyword>
<reference evidence="6 7" key="1">
    <citation type="submission" date="2024-04" db="EMBL/GenBank/DDBJ databases">
        <title>Genome sequencing and metabolic network reconstruction of aminoacids and betaine degradation by Anoxynatronum sibiricum.</title>
        <authorList>
            <person name="Detkova E.N."/>
            <person name="Boltjanskaja Y.V."/>
            <person name="Mardanov A.V."/>
            <person name="Kevbrin V."/>
        </authorList>
    </citation>
    <scope>NUCLEOTIDE SEQUENCE [LARGE SCALE GENOMIC DNA]</scope>
    <source>
        <strain evidence="6 7">Z-7981</strain>
    </source>
</reference>
<evidence type="ECO:0000256" key="4">
    <source>
        <dbReference type="SAM" id="MobiDB-lite"/>
    </source>
</evidence>
<feature type="chain" id="PRO_5046985709" evidence="5">
    <location>
        <begin position="27"/>
        <end position="360"/>
    </location>
</feature>
<proteinExistence type="inferred from homology"/>
<comment type="similarity">
    <text evidence="1">Belongs to the bacterial solute-binding protein 7 family.</text>
</comment>
<evidence type="ECO:0000313" key="7">
    <source>
        <dbReference type="Proteomes" id="UP001407405"/>
    </source>
</evidence>
<accession>A0ABU9VQH8</accession>
<dbReference type="EMBL" id="JBCITM010000002">
    <property type="protein sequence ID" value="MEN1759314.1"/>
    <property type="molecule type" value="Genomic_DNA"/>
</dbReference>
<evidence type="ECO:0000256" key="1">
    <source>
        <dbReference type="ARBA" id="ARBA00009023"/>
    </source>
</evidence>
<name>A0ABU9VQH8_9CLOT</name>
<evidence type="ECO:0000256" key="5">
    <source>
        <dbReference type="SAM" id="SignalP"/>
    </source>
</evidence>
<comment type="caution">
    <text evidence="6">The sequence shown here is derived from an EMBL/GenBank/DDBJ whole genome shotgun (WGS) entry which is preliminary data.</text>
</comment>
<dbReference type="NCBIfam" id="NF037995">
    <property type="entry name" value="TRAP_S1"/>
    <property type="match status" value="1"/>
</dbReference>
<keyword evidence="3 5" id="KW-0732">Signal</keyword>
<feature type="region of interest" description="Disordered" evidence="4">
    <location>
        <begin position="21"/>
        <end position="42"/>
    </location>
</feature>
<dbReference type="Pfam" id="PF03480">
    <property type="entry name" value="DctP"/>
    <property type="match status" value="1"/>
</dbReference>
<dbReference type="PANTHER" id="PTHR33376">
    <property type="match status" value="1"/>
</dbReference>
<keyword evidence="7" id="KW-1185">Reference proteome</keyword>
<dbReference type="Proteomes" id="UP001407405">
    <property type="component" value="Unassembled WGS sequence"/>
</dbReference>
<organism evidence="6 7">
    <name type="scientific">Anoxynatronum sibiricum</name>
    <dbReference type="NCBI Taxonomy" id="210623"/>
    <lineage>
        <taxon>Bacteria</taxon>
        <taxon>Bacillati</taxon>
        <taxon>Bacillota</taxon>
        <taxon>Clostridia</taxon>
        <taxon>Eubacteriales</taxon>
        <taxon>Clostridiaceae</taxon>
        <taxon>Anoxynatronum</taxon>
    </lineage>
</organism>
<dbReference type="CDD" id="cd13603">
    <property type="entry name" value="PBP2_TRAP_Siap_TeaA_like"/>
    <property type="match status" value="1"/>
</dbReference>
<dbReference type="PROSITE" id="PS51257">
    <property type="entry name" value="PROKAR_LIPOPROTEIN"/>
    <property type="match status" value="1"/>
</dbReference>
<dbReference type="InterPro" id="IPR018389">
    <property type="entry name" value="DctP_fam"/>
</dbReference>
<evidence type="ECO:0000256" key="2">
    <source>
        <dbReference type="ARBA" id="ARBA00022448"/>
    </source>
</evidence>
<protein>
    <submittedName>
        <fullName evidence="6">TRAP transporter substrate-binding protein</fullName>
    </submittedName>
</protein>
<dbReference type="PANTHER" id="PTHR33376:SF7">
    <property type="entry name" value="C4-DICARBOXYLATE-BINDING PROTEIN DCTB"/>
    <property type="match status" value="1"/>
</dbReference>
<evidence type="ECO:0000313" key="6">
    <source>
        <dbReference type="EMBL" id="MEN1759314.1"/>
    </source>
</evidence>
<dbReference type="InterPro" id="IPR038404">
    <property type="entry name" value="TRAP_DctP_sf"/>
</dbReference>